<evidence type="ECO:0000313" key="2">
    <source>
        <dbReference type="Proteomes" id="UP001308005"/>
    </source>
</evidence>
<organism evidence="1 2">
    <name type="scientific">Candidatus Thiothrix phosphatis</name>
    <dbReference type="NCBI Taxonomy" id="3112415"/>
    <lineage>
        <taxon>Bacteria</taxon>
        <taxon>Pseudomonadati</taxon>
        <taxon>Pseudomonadota</taxon>
        <taxon>Gammaproteobacteria</taxon>
        <taxon>Thiotrichales</taxon>
        <taxon>Thiotrichaceae</taxon>
        <taxon>Thiothrix</taxon>
    </lineage>
</organism>
<proteinExistence type="predicted"/>
<evidence type="ECO:0000313" key="1">
    <source>
        <dbReference type="EMBL" id="MEB4593084.1"/>
    </source>
</evidence>
<comment type="caution">
    <text evidence="1">The sequence shown here is derived from an EMBL/GenBank/DDBJ whole genome shotgun (WGS) entry which is preliminary data.</text>
</comment>
<reference evidence="1 2" key="2">
    <citation type="submission" date="2024-01" db="EMBL/GenBank/DDBJ databases">
        <authorList>
            <person name="Xie X."/>
        </authorList>
    </citation>
    <scope>NUCLEOTIDE SEQUENCE [LARGE SCALE GENOMIC DNA]</scope>
    <source>
        <strain evidence="1">SCUT-1</strain>
    </source>
</reference>
<accession>A0ABU6D1Z0</accession>
<dbReference type="Proteomes" id="UP001308005">
    <property type="component" value="Unassembled WGS sequence"/>
</dbReference>
<name>A0ABU6D1Z0_9GAMM</name>
<dbReference type="EMBL" id="JAYMYJ010000150">
    <property type="protein sequence ID" value="MEB4593084.1"/>
    <property type="molecule type" value="Genomic_DNA"/>
</dbReference>
<sequence>MISASKSLVAIPSSRPLSQIHHFDWLKHSRIGCPHCKSSYVMAVRRTWLEKLVRYQNKKFWCQDCGEKFWKKD</sequence>
<dbReference type="RefSeq" id="WP_324697752.1">
    <property type="nucleotide sequence ID" value="NZ_JAYMYJ010000150.1"/>
</dbReference>
<reference evidence="2" key="1">
    <citation type="submission" date="2023-07" db="EMBL/GenBank/DDBJ databases">
        <title>The carbon used by Thiothrix.</title>
        <authorList>
            <person name="Chen L."/>
        </authorList>
    </citation>
    <scope>NUCLEOTIDE SEQUENCE [LARGE SCALE GENOMIC DNA]</scope>
</reference>
<keyword evidence="2" id="KW-1185">Reference proteome</keyword>
<protein>
    <recommendedName>
        <fullName evidence="3">Transposase zinc-ribbon domain-containing protein</fullName>
    </recommendedName>
</protein>
<evidence type="ECO:0008006" key="3">
    <source>
        <dbReference type="Google" id="ProtNLM"/>
    </source>
</evidence>
<gene>
    <name evidence="1" type="ORF">VSS37_19040</name>
</gene>